<gene>
    <name evidence="3" type="ORF">DTER00134_LOCUS21330</name>
</gene>
<feature type="transmembrane region" description="Helical" evidence="2">
    <location>
        <begin position="161"/>
        <end position="183"/>
    </location>
</feature>
<keyword evidence="2" id="KW-0812">Transmembrane</keyword>
<protein>
    <submittedName>
        <fullName evidence="3">Uncharacterized protein</fullName>
    </submittedName>
</protein>
<name>A0A7S3R8W0_DUNTE</name>
<feature type="compositionally biased region" description="Gly residues" evidence="1">
    <location>
        <begin position="90"/>
        <end position="104"/>
    </location>
</feature>
<feature type="transmembrane region" description="Helical" evidence="2">
    <location>
        <begin position="130"/>
        <end position="149"/>
    </location>
</feature>
<dbReference type="EMBL" id="HBIP01034986">
    <property type="protein sequence ID" value="CAE0506257.1"/>
    <property type="molecule type" value="Transcribed_RNA"/>
</dbReference>
<accession>A0A7S3R8W0</accession>
<keyword evidence="2" id="KW-1133">Transmembrane helix</keyword>
<evidence type="ECO:0000256" key="2">
    <source>
        <dbReference type="SAM" id="Phobius"/>
    </source>
</evidence>
<keyword evidence="2" id="KW-0472">Membrane</keyword>
<proteinExistence type="predicted"/>
<feature type="compositionally biased region" description="Low complexity" evidence="1">
    <location>
        <begin position="67"/>
        <end position="85"/>
    </location>
</feature>
<reference evidence="3" key="1">
    <citation type="submission" date="2021-01" db="EMBL/GenBank/DDBJ databases">
        <authorList>
            <person name="Corre E."/>
            <person name="Pelletier E."/>
            <person name="Niang G."/>
            <person name="Scheremetjew M."/>
            <person name="Finn R."/>
            <person name="Kale V."/>
            <person name="Holt S."/>
            <person name="Cochrane G."/>
            <person name="Meng A."/>
            <person name="Brown T."/>
            <person name="Cohen L."/>
        </authorList>
    </citation>
    <scope>NUCLEOTIDE SEQUENCE</scope>
    <source>
        <strain evidence="3">CCMP1320</strain>
    </source>
</reference>
<sequence length="208" mass="22139">MADQPNEWMVNHTRDASTLADLQAMAGMNSLSLAALEKTSTQYGSVQDNASEKSKMSNVLPPPVYQQQQQEASASAHVGVAGSTANSLTGRGGQPSQGHIGGHAGSQLKLSFNERRAQQYLKVRNRRMQLCLNVLLALVVTLMGVVTGALRLSGEQQGADIAMIVLGGIAGAVMVMHCVMAVWDTTELALETEKLKRQPKKGPLCNAV</sequence>
<evidence type="ECO:0000256" key="1">
    <source>
        <dbReference type="SAM" id="MobiDB-lite"/>
    </source>
</evidence>
<dbReference type="AlphaFoldDB" id="A0A7S3R8W0"/>
<feature type="region of interest" description="Disordered" evidence="1">
    <location>
        <begin position="67"/>
        <end position="105"/>
    </location>
</feature>
<evidence type="ECO:0000313" key="3">
    <source>
        <dbReference type="EMBL" id="CAE0506257.1"/>
    </source>
</evidence>
<organism evidence="3">
    <name type="scientific">Dunaliella tertiolecta</name>
    <name type="common">Green alga</name>
    <dbReference type="NCBI Taxonomy" id="3047"/>
    <lineage>
        <taxon>Eukaryota</taxon>
        <taxon>Viridiplantae</taxon>
        <taxon>Chlorophyta</taxon>
        <taxon>core chlorophytes</taxon>
        <taxon>Chlorophyceae</taxon>
        <taxon>CS clade</taxon>
        <taxon>Chlamydomonadales</taxon>
        <taxon>Dunaliellaceae</taxon>
        <taxon>Dunaliella</taxon>
    </lineage>
</organism>